<evidence type="ECO:0000313" key="2">
    <source>
        <dbReference type="Proteomes" id="UP000886889"/>
    </source>
</evidence>
<dbReference type="Proteomes" id="UP000886889">
    <property type="component" value="Unassembled WGS sequence"/>
</dbReference>
<sequence>MSEKLFEIAQVQSGCFYMSDMFQHFDRQDAVRFFSEEKVEDHSLEEWNSVLDYILKAGSYRRKKSLEEVSLFLDID</sequence>
<gene>
    <name evidence="1" type="ORF">IAC80_02335</name>
</gene>
<comment type="caution">
    <text evidence="1">The sequence shown here is derived from an EMBL/GenBank/DDBJ whole genome shotgun (WGS) entry which is preliminary data.</text>
</comment>
<protein>
    <submittedName>
        <fullName evidence="1">Uncharacterized protein</fullName>
    </submittedName>
</protein>
<proteinExistence type="predicted"/>
<reference evidence="1" key="2">
    <citation type="journal article" date="2021" name="PeerJ">
        <title>Extensive microbial diversity within the chicken gut microbiome revealed by metagenomics and culture.</title>
        <authorList>
            <person name="Gilroy R."/>
            <person name="Ravi A."/>
            <person name="Getino M."/>
            <person name="Pursley I."/>
            <person name="Horton D.L."/>
            <person name="Alikhan N.F."/>
            <person name="Baker D."/>
            <person name="Gharbi K."/>
            <person name="Hall N."/>
            <person name="Watson M."/>
            <person name="Adriaenssens E.M."/>
            <person name="Foster-Nyarko E."/>
            <person name="Jarju S."/>
            <person name="Secka A."/>
            <person name="Antonio M."/>
            <person name="Oren A."/>
            <person name="Chaudhuri R.R."/>
            <person name="La Ragione R."/>
            <person name="Hildebrand F."/>
            <person name="Pallen M.J."/>
        </authorList>
    </citation>
    <scope>NUCLEOTIDE SEQUENCE</scope>
    <source>
        <strain evidence="1">ChiBcec6-7307</strain>
    </source>
</reference>
<evidence type="ECO:0000313" key="1">
    <source>
        <dbReference type="EMBL" id="HIV22758.1"/>
    </source>
</evidence>
<reference evidence="1" key="1">
    <citation type="submission" date="2020-10" db="EMBL/GenBank/DDBJ databases">
        <authorList>
            <person name="Gilroy R."/>
        </authorList>
    </citation>
    <scope>NUCLEOTIDE SEQUENCE</scope>
    <source>
        <strain evidence="1">ChiBcec6-7307</strain>
    </source>
</reference>
<organism evidence="1 2">
    <name type="scientific">Candidatus Merdiplasma excrementigallinarum</name>
    <dbReference type="NCBI Taxonomy" id="2840864"/>
    <lineage>
        <taxon>Bacteria</taxon>
        <taxon>Bacillati</taxon>
        <taxon>Bacillota</taxon>
        <taxon>Clostridia</taxon>
        <taxon>Lachnospirales</taxon>
        <taxon>Lachnospiraceae</taxon>
        <taxon>Lachnospiraceae incertae sedis</taxon>
        <taxon>Candidatus Merdiplasma</taxon>
    </lineage>
</organism>
<accession>A0A9D1NXB8</accession>
<dbReference type="AlphaFoldDB" id="A0A9D1NXB8"/>
<dbReference type="EMBL" id="DVOS01000027">
    <property type="protein sequence ID" value="HIV22758.1"/>
    <property type="molecule type" value="Genomic_DNA"/>
</dbReference>
<name>A0A9D1NXB8_9FIRM</name>